<feature type="coiled-coil region" evidence="1">
    <location>
        <begin position="170"/>
        <end position="225"/>
    </location>
</feature>
<dbReference type="InterPro" id="IPR004244">
    <property type="entry name" value="Transposase_22"/>
</dbReference>
<accession>A0A3B3BLU5</accession>
<feature type="compositionally biased region" description="Basic and acidic residues" evidence="2">
    <location>
        <begin position="94"/>
        <end position="115"/>
    </location>
</feature>
<feature type="region of interest" description="Disordered" evidence="2">
    <location>
        <begin position="78"/>
        <end position="131"/>
    </location>
</feature>
<dbReference type="SUPFAM" id="SSF57997">
    <property type="entry name" value="Tropomyosin"/>
    <property type="match status" value="1"/>
</dbReference>
<keyword evidence="4" id="KW-1185">Reference proteome</keyword>
<dbReference type="Ensembl" id="ENSOMET00000005758.1">
    <property type="protein sequence ID" value="ENSOMEP00000006465.1"/>
    <property type="gene ID" value="ENSOMEG00000007530.1"/>
</dbReference>
<organism evidence="3 4">
    <name type="scientific">Oryzias melastigma</name>
    <name type="common">Marine medaka</name>
    <dbReference type="NCBI Taxonomy" id="30732"/>
    <lineage>
        <taxon>Eukaryota</taxon>
        <taxon>Metazoa</taxon>
        <taxon>Chordata</taxon>
        <taxon>Craniata</taxon>
        <taxon>Vertebrata</taxon>
        <taxon>Euteleostomi</taxon>
        <taxon>Actinopterygii</taxon>
        <taxon>Neopterygii</taxon>
        <taxon>Teleostei</taxon>
        <taxon>Neoteleostei</taxon>
        <taxon>Acanthomorphata</taxon>
        <taxon>Ovalentaria</taxon>
        <taxon>Atherinomorphae</taxon>
        <taxon>Beloniformes</taxon>
        <taxon>Adrianichthyidae</taxon>
        <taxon>Oryziinae</taxon>
        <taxon>Oryzias</taxon>
    </lineage>
</organism>
<evidence type="ECO:0000313" key="3">
    <source>
        <dbReference type="Ensembl" id="ENSOMEP00000006465.1"/>
    </source>
</evidence>
<name>A0A3B3BLU5_ORYME</name>
<feature type="region of interest" description="Disordered" evidence="2">
    <location>
        <begin position="16"/>
        <end position="36"/>
    </location>
</feature>
<dbReference type="OMA" id="GCEGSDI"/>
<dbReference type="AlphaFoldDB" id="A0A3B3BLU5"/>
<keyword evidence="1" id="KW-0175">Coiled coil</keyword>
<evidence type="ECO:0008006" key="5">
    <source>
        <dbReference type="Google" id="ProtNLM"/>
    </source>
</evidence>
<proteinExistence type="predicted"/>
<dbReference type="PANTHER" id="PTHR11505">
    <property type="entry name" value="L1 TRANSPOSABLE ELEMENT-RELATED"/>
    <property type="match status" value="1"/>
</dbReference>
<evidence type="ECO:0000256" key="2">
    <source>
        <dbReference type="SAM" id="MobiDB-lite"/>
    </source>
</evidence>
<dbReference type="PaxDb" id="30732-ENSOMEP00000006465"/>
<dbReference type="Proteomes" id="UP000261560">
    <property type="component" value="Unplaced"/>
</dbReference>
<protein>
    <recommendedName>
        <fullName evidence="5">L1 transposable element RRM domain-containing protein</fullName>
    </recommendedName>
</protein>
<reference evidence="3" key="1">
    <citation type="submission" date="2025-08" db="UniProtKB">
        <authorList>
            <consortium name="Ensembl"/>
        </authorList>
    </citation>
    <scope>IDENTIFICATION</scope>
</reference>
<evidence type="ECO:0000256" key="1">
    <source>
        <dbReference type="SAM" id="Coils"/>
    </source>
</evidence>
<evidence type="ECO:0000313" key="4">
    <source>
        <dbReference type="Proteomes" id="UP000261560"/>
    </source>
</evidence>
<feature type="compositionally biased region" description="Polar residues" evidence="2">
    <location>
        <begin position="117"/>
        <end position="131"/>
    </location>
</feature>
<reference evidence="3" key="2">
    <citation type="submission" date="2025-09" db="UniProtKB">
        <authorList>
            <consortium name="Ensembl"/>
        </authorList>
    </citation>
    <scope>IDENTIFICATION</scope>
</reference>
<dbReference type="Gene3D" id="3.30.70.1820">
    <property type="entry name" value="L1 transposable element, RRM domain"/>
    <property type="match status" value="1"/>
</dbReference>
<dbReference type="GeneTree" id="ENSGT00940000171243"/>
<dbReference type="FunFam" id="3.30.70.1820:FF:000004">
    <property type="entry name" value="Uncharacterized protein"/>
    <property type="match status" value="1"/>
</dbReference>
<sequence>RCTHYEDRRINTPEIRRKAKTKGNNTNESLNKKEKKSNNINWKCDYTQLPKATKTVFCLQGSYKFLQVKFKISLRPCRSKKPKMPSQQQKLNLRRQESASKEASAKASELARKDNGGSPTPQTSNFESSTAEQMAEDIAKIYALLKETSEVQESKLNSIQAATRAVEAKLSDMSARLGQAESRIDFLEDANKAWESNPPATRTEVENLQQKIDDLENRSRRNNQRFVGFPEGCEGSDILAFMGAAIPELLKSDFPRGLEIDRAHRSLARRRPDGQPPRAIIVQLLRFQDRERIVDMARKMGQLRWKGHHIMIFPDYSKLVSDKREAFRQCKQLLHERKIKFSLMFPAVLILKMTDGKREFTDPKKALGYIRALPPMSTG</sequence>